<evidence type="ECO:0000256" key="14">
    <source>
        <dbReference type="PIRSR" id="PIRSR605511-1"/>
    </source>
</evidence>
<dbReference type="InterPro" id="IPR008367">
    <property type="entry name" value="Regucalcin"/>
</dbReference>
<dbReference type="InterPro" id="IPR013658">
    <property type="entry name" value="SGL"/>
</dbReference>
<evidence type="ECO:0000256" key="7">
    <source>
        <dbReference type="ARBA" id="ARBA00013227"/>
    </source>
</evidence>
<dbReference type="PANTHER" id="PTHR10907:SF47">
    <property type="entry name" value="REGUCALCIN"/>
    <property type="match status" value="1"/>
</dbReference>
<feature type="binding site" evidence="15">
    <location>
        <position position="230"/>
    </location>
    <ligand>
        <name>a divalent metal cation</name>
        <dbReference type="ChEBI" id="CHEBI:60240"/>
    </ligand>
</feature>
<evidence type="ECO:0000256" key="9">
    <source>
        <dbReference type="ARBA" id="ARBA00022490"/>
    </source>
</evidence>
<dbReference type="PRINTS" id="PR01791">
    <property type="entry name" value="REGUCALCIN"/>
</dbReference>
<evidence type="ECO:0000256" key="5">
    <source>
        <dbReference type="ARBA" id="ARBA00004496"/>
    </source>
</evidence>
<evidence type="ECO:0000256" key="10">
    <source>
        <dbReference type="ARBA" id="ARBA00022723"/>
    </source>
</evidence>
<keyword evidence="10 15" id="KW-0479">Metal-binding</keyword>
<proteinExistence type="inferred from homology"/>
<feature type="domain" description="SMP-30/Gluconolactonase/LRE-like region" evidence="16">
    <location>
        <begin position="41"/>
        <end position="288"/>
    </location>
</feature>
<dbReference type="InterPro" id="IPR005511">
    <property type="entry name" value="SMP-30"/>
</dbReference>
<comment type="cofactor">
    <cofactor evidence="15">
        <name>Zn(2+)</name>
        <dbReference type="ChEBI" id="CHEBI:29105"/>
    </cofactor>
    <text evidence="15">Binds 1 divalent metal cation per subunit.</text>
</comment>
<dbReference type="EMBL" id="RCHS01001791">
    <property type="protein sequence ID" value="RMX51418.1"/>
    <property type="molecule type" value="Genomic_DNA"/>
</dbReference>
<comment type="caution">
    <text evidence="17">The sequence shown here is derived from an EMBL/GenBank/DDBJ whole genome shotgun (WGS) entry which is preliminary data.</text>
</comment>
<protein>
    <recommendedName>
        <fullName evidence="8">Regucalcin</fullName>
        <ecNumber evidence="7">3.1.1.17</ecNumber>
    </recommendedName>
    <alternativeName>
        <fullName evidence="13">Gluconolactonase</fullName>
    </alternativeName>
</protein>
<comment type="cofactor">
    <cofactor evidence="2">
        <name>Ca(2+)</name>
        <dbReference type="ChEBI" id="CHEBI:29108"/>
    </cofactor>
</comment>
<comment type="cofactor">
    <cofactor evidence="3">
        <name>Mn(2+)</name>
        <dbReference type="ChEBI" id="CHEBI:29035"/>
    </cofactor>
</comment>
<gene>
    <name evidence="17" type="ORF">pdam_00012642</name>
</gene>
<sequence>MLISLQETRGFTLILVPGLSQFSPSNMADISVVSGDICTKLGEGPTWDAATQKLFFVDALAYSVHVLDVETGKAKNYQLDGIVGCVVPRKRGGSVILACERTIRFLDLETGQQEIVATVDEDKPENHFNDGKCDPVGRFWVGTKGRETGAGILPPEQGSLFSLNGDRKLTKWIDKITISNGMTWSLDKKTFYYIDTVTSKIDAFDYDHEAGAISNRRTAVQIDPALGYPDGMTIDSEGMLWVAMYDGWKVVSFNPVSGAMLRKVDMPVAKVTSCCWGGPNLDELFVTCESLRLSPEEKKTQPLAGSVFRIKNLGTHGSPAKAFDG</sequence>
<dbReference type="Pfam" id="PF08450">
    <property type="entry name" value="SGL"/>
    <property type="match status" value="1"/>
</dbReference>
<accession>A0A3M6UDB5</accession>
<evidence type="ECO:0000256" key="13">
    <source>
        <dbReference type="ARBA" id="ARBA00032464"/>
    </source>
</evidence>
<feature type="binding site" evidence="15">
    <location>
        <position position="43"/>
    </location>
    <ligand>
        <name>a divalent metal cation</name>
        <dbReference type="ChEBI" id="CHEBI:60240"/>
    </ligand>
</feature>
<evidence type="ECO:0000256" key="1">
    <source>
        <dbReference type="ARBA" id="ARBA00001589"/>
    </source>
</evidence>
<keyword evidence="15" id="KW-0862">Zinc</keyword>
<evidence type="ECO:0000259" key="16">
    <source>
        <dbReference type="Pfam" id="PF08450"/>
    </source>
</evidence>
<evidence type="ECO:0000256" key="4">
    <source>
        <dbReference type="ARBA" id="ARBA00001946"/>
    </source>
</evidence>
<dbReference type="SUPFAM" id="SSF63829">
    <property type="entry name" value="Calcium-dependent phosphotriesterase"/>
    <property type="match status" value="1"/>
</dbReference>
<dbReference type="Gene3D" id="2.120.10.30">
    <property type="entry name" value="TolB, C-terminal domain"/>
    <property type="match status" value="1"/>
</dbReference>
<evidence type="ECO:0000256" key="12">
    <source>
        <dbReference type="ARBA" id="ARBA00022837"/>
    </source>
</evidence>
<reference evidence="17 18" key="1">
    <citation type="journal article" date="2018" name="Sci. Rep.">
        <title>Comparative analysis of the Pocillopora damicornis genome highlights role of immune system in coral evolution.</title>
        <authorList>
            <person name="Cunning R."/>
            <person name="Bay R.A."/>
            <person name="Gillette P."/>
            <person name="Baker A.C."/>
            <person name="Traylor-Knowles N."/>
        </authorList>
    </citation>
    <scope>NUCLEOTIDE SEQUENCE [LARGE SCALE GENOMIC DNA]</scope>
    <source>
        <strain evidence="17">RSMAS</strain>
        <tissue evidence="17">Whole animal</tissue>
    </source>
</reference>
<dbReference type="EC" id="3.1.1.17" evidence="7"/>
<dbReference type="Proteomes" id="UP000275408">
    <property type="component" value="Unassembled WGS sequence"/>
</dbReference>
<evidence type="ECO:0000313" key="17">
    <source>
        <dbReference type="EMBL" id="RMX51418.1"/>
    </source>
</evidence>
<keyword evidence="12" id="KW-0106">Calcium</keyword>
<dbReference type="OrthoDB" id="423498at2759"/>
<evidence type="ECO:0000256" key="15">
    <source>
        <dbReference type="PIRSR" id="PIRSR605511-2"/>
    </source>
</evidence>
<feature type="binding site" evidence="15">
    <location>
        <position position="147"/>
    </location>
    <ligand>
        <name>substrate</name>
    </ligand>
</feature>
<dbReference type="GO" id="GO:0005509">
    <property type="term" value="F:calcium ion binding"/>
    <property type="evidence" value="ECO:0007669"/>
    <property type="project" value="InterPro"/>
</dbReference>
<feature type="active site" description="Proton donor/acceptor" evidence="14">
    <location>
        <position position="230"/>
    </location>
</feature>
<dbReference type="GO" id="GO:0030234">
    <property type="term" value="F:enzyme regulator activity"/>
    <property type="evidence" value="ECO:0007669"/>
    <property type="project" value="InterPro"/>
</dbReference>
<comment type="subcellular location">
    <subcellularLocation>
        <location evidence="5">Cytoplasm</location>
    </subcellularLocation>
</comment>
<keyword evidence="9" id="KW-0963">Cytoplasm</keyword>
<evidence type="ECO:0000256" key="3">
    <source>
        <dbReference type="ARBA" id="ARBA00001936"/>
    </source>
</evidence>
<keyword evidence="18" id="KW-1185">Reference proteome</keyword>
<evidence type="ECO:0000256" key="8">
    <source>
        <dbReference type="ARBA" id="ARBA00016808"/>
    </source>
</evidence>
<dbReference type="GO" id="GO:0005737">
    <property type="term" value="C:cytoplasm"/>
    <property type="evidence" value="ECO:0007669"/>
    <property type="project" value="UniProtKB-SubCell"/>
</dbReference>
<organism evidence="17 18">
    <name type="scientific">Pocillopora damicornis</name>
    <name type="common">Cauliflower coral</name>
    <name type="synonym">Millepora damicornis</name>
    <dbReference type="NCBI Taxonomy" id="46731"/>
    <lineage>
        <taxon>Eukaryota</taxon>
        <taxon>Metazoa</taxon>
        <taxon>Cnidaria</taxon>
        <taxon>Anthozoa</taxon>
        <taxon>Hexacorallia</taxon>
        <taxon>Scleractinia</taxon>
        <taxon>Astrocoeniina</taxon>
        <taxon>Pocilloporidae</taxon>
        <taxon>Pocillopora</taxon>
    </lineage>
</organism>
<dbReference type="InterPro" id="IPR011042">
    <property type="entry name" value="6-blade_b-propeller_TolB-like"/>
</dbReference>
<evidence type="ECO:0000256" key="2">
    <source>
        <dbReference type="ARBA" id="ARBA00001913"/>
    </source>
</evidence>
<evidence type="ECO:0000313" key="18">
    <source>
        <dbReference type="Proteomes" id="UP000275408"/>
    </source>
</evidence>
<dbReference type="AlphaFoldDB" id="A0A3M6UDB5"/>
<dbReference type="GO" id="GO:0019853">
    <property type="term" value="P:L-ascorbic acid biosynthetic process"/>
    <property type="evidence" value="ECO:0007669"/>
    <property type="project" value="TreeGrafter"/>
</dbReference>
<comment type="catalytic activity">
    <reaction evidence="1">
        <text>D-glucono-1,5-lactone + H2O = D-gluconate + H(+)</text>
        <dbReference type="Rhea" id="RHEA:10440"/>
        <dbReference type="ChEBI" id="CHEBI:15377"/>
        <dbReference type="ChEBI" id="CHEBI:15378"/>
        <dbReference type="ChEBI" id="CHEBI:16217"/>
        <dbReference type="ChEBI" id="CHEBI:18391"/>
        <dbReference type="EC" id="3.1.1.17"/>
    </reaction>
</comment>
<dbReference type="GO" id="GO:0004341">
    <property type="term" value="F:gluconolactonase activity"/>
    <property type="evidence" value="ECO:0007669"/>
    <property type="project" value="UniProtKB-EC"/>
</dbReference>
<feature type="binding site" evidence="15">
    <location>
        <position position="129"/>
    </location>
    <ligand>
        <name>substrate</name>
    </ligand>
</feature>
<dbReference type="FunFam" id="2.120.10.30:FF:000027">
    <property type="entry name" value="Regucalcin homologue"/>
    <property type="match status" value="1"/>
</dbReference>
<dbReference type="PANTHER" id="PTHR10907">
    <property type="entry name" value="REGUCALCIN"/>
    <property type="match status" value="1"/>
</dbReference>
<feature type="binding site" evidence="15">
    <location>
        <position position="180"/>
    </location>
    <ligand>
        <name>a divalent metal cation</name>
        <dbReference type="ChEBI" id="CHEBI:60240"/>
    </ligand>
</feature>
<dbReference type="STRING" id="46731.A0A3M6UDB5"/>
<comment type="cofactor">
    <cofactor evidence="4">
        <name>Mg(2+)</name>
        <dbReference type="ChEBI" id="CHEBI:18420"/>
    </cofactor>
</comment>
<name>A0A3M6UDB5_POCDA</name>
<comment type="similarity">
    <text evidence="6">Belongs to the SMP-30/CGR1 family.</text>
</comment>
<evidence type="ECO:0000256" key="6">
    <source>
        <dbReference type="ARBA" id="ARBA00008853"/>
    </source>
</evidence>
<dbReference type="PRINTS" id="PR01790">
    <property type="entry name" value="SMP30FAMILY"/>
</dbReference>
<keyword evidence="11" id="KW-0378">Hydrolase</keyword>
<evidence type="ECO:0000256" key="11">
    <source>
        <dbReference type="ARBA" id="ARBA00022801"/>
    </source>
</evidence>